<feature type="compositionally biased region" description="Basic and acidic residues" evidence="8">
    <location>
        <begin position="591"/>
        <end position="609"/>
    </location>
</feature>
<dbReference type="EMBL" id="KD099417">
    <property type="protein sequence ID" value="EMS61205.1"/>
    <property type="molecule type" value="Genomic_DNA"/>
</dbReference>
<evidence type="ECO:0000256" key="3">
    <source>
        <dbReference type="ARBA" id="ARBA00022490"/>
    </source>
</evidence>
<proteinExistence type="inferred from homology"/>
<sequence length="623" mass="70680">MGSLGSEVDHGGREMFHGHADPVVDELNRLENLLRGAYIYAPHKAETSSKCNGASKQAKLSSISSQNKTFVFLRRVLGSRHIWFFFSRDKIRRGPPKSRLQEIAQILRYRLIVTRYSSQTLVPTVQGAVSVLLPERELGHTHSEIKGLKVTEALKDKAIAELSKELKKQDEKLSILEKQLEQKNLDVKRLCNERKEALSAQFAAEASLRRIHSAQRDEEVVPFDAIIGPLESDIKKYKHEIAVLQDDKKALERHLKLNEAAFVEAGDILRSALERALIVEDVQNQNIELKKQMEIYHEENMLLEKSNRQKVLEIEKLTHTVGELEESILASRDVANAVHFYQNQATRLNEEKKTLERELARAKVYVNRVATTTANEWKDDADKLMPVKRWLEERRLLQGEIQRLRDKIAIAERSAKVEAQLNDKLKRRLKSLEEDMRNGKPNTPASDANRRGTPKRSTSQPRQPSTPRMSQQLASFEGIVDKRRPTSQPRADVGGKVLKQPNSDTEPAEKTRNIKQPDSPRVRTAAARKERPVRNHLWATRSKVTSDAGKENKEQNPNYKPHSSAPHEQGHDATKPQAVVFDANGDCGVQRSEHHKDMDLENLDDKKADASNAESTQGGNRGN</sequence>
<evidence type="ECO:0008006" key="10">
    <source>
        <dbReference type="Google" id="ProtNLM"/>
    </source>
</evidence>
<dbReference type="GO" id="GO:0007010">
    <property type="term" value="P:cytoskeleton organization"/>
    <property type="evidence" value="ECO:0007669"/>
    <property type="project" value="InterPro"/>
</dbReference>
<dbReference type="GO" id="GO:0005874">
    <property type="term" value="C:microtubule"/>
    <property type="evidence" value="ECO:0007669"/>
    <property type="project" value="UniProtKB-KW"/>
</dbReference>
<keyword evidence="4" id="KW-0493">Microtubule</keyword>
<feature type="compositionally biased region" description="Polar residues" evidence="8">
    <location>
        <begin position="455"/>
        <end position="474"/>
    </location>
</feature>
<evidence type="ECO:0000256" key="7">
    <source>
        <dbReference type="SAM" id="Coils"/>
    </source>
</evidence>
<evidence type="ECO:0000256" key="5">
    <source>
        <dbReference type="ARBA" id="ARBA00023054"/>
    </source>
</evidence>
<comment type="subcellular location">
    <subcellularLocation>
        <location evidence="1">Cytoplasm</location>
        <location evidence="1">Cytoskeleton</location>
    </subcellularLocation>
</comment>
<protein>
    <recommendedName>
        <fullName evidence="10">Microtubule-associated protein 70-4</fullName>
    </recommendedName>
</protein>
<organism evidence="9">
    <name type="scientific">Triticum urartu</name>
    <name type="common">Red wild einkorn</name>
    <name type="synonym">Crithodium urartu</name>
    <dbReference type="NCBI Taxonomy" id="4572"/>
    <lineage>
        <taxon>Eukaryota</taxon>
        <taxon>Viridiplantae</taxon>
        <taxon>Streptophyta</taxon>
        <taxon>Embryophyta</taxon>
        <taxon>Tracheophyta</taxon>
        <taxon>Spermatophyta</taxon>
        <taxon>Magnoliopsida</taxon>
        <taxon>Liliopsida</taxon>
        <taxon>Poales</taxon>
        <taxon>Poaceae</taxon>
        <taxon>BOP clade</taxon>
        <taxon>Pooideae</taxon>
        <taxon>Triticodae</taxon>
        <taxon>Triticeae</taxon>
        <taxon>Triticinae</taxon>
        <taxon>Triticum</taxon>
    </lineage>
</organism>
<dbReference type="OMA" id="NMANVEF"/>
<evidence type="ECO:0000313" key="9">
    <source>
        <dbReference type="EMBL" id="EMS61205.1"/>
    </source>
</evidence>
<accession>M8A961</accession>
<evidence type="ECO:0000256" key="6">
    <source>
        <dbReference type="ARBA" id="ARBA00023212"/>
    </source>
</evidence>
<dbReference type="AlphaFoldDB" id="M8A961"/>
<evidence type="ECO:0000256" key="1">
    <source>
        <dbReference type="ARBA" id="ARBA00004245"/>
    </source>
</evidence>
<evidence type="ECO:0000256" key="4">
    <source>
        <dbReference type="ARBA" id="ARBA00022701"/>
    </source>
</evidence>
<evidence type="ECO:0000256" key="2">
    <source>
        <dbReference type="ARBA" id="ARBA00008825"/>
    </source>
</evidence>
<feature type="coiled-coil region" evidence="7">
    <location>
        <begin position="159"/>
        <end position="193"/>
    </location>
</feature>
<dbReference type="PANTHER" id="PTHR31246">
    <property type="entry name" value="MICROTUBULE-ASSOCIATED PROTEIN 70-2"/>
    <property type="match status" value="1"/>
</dbReference>
<keyword evidence="6" id="KW-0206">Cytoskeleton</keyword>
<dbReference type="Pfam" id="PF07058">
    <property type="entry name" value="MAP70"/>
    <property type="match status" value="1"/>
</dbReference>
<gene>
    <name evidence="9" type="ORF">TRIUR3_10457</name>
</gene>
<keyword evidence="3" id="KW-0963">Cytoplasm</keyword>
<feature type="coiled-coil region" evidence="7">
    <location>
        <begin position="234"/>
        <end position="299"/>
    </location>
</feature>
<comment type="similarity">
    <text evidence="2">Belongs to the MAP70 family.</text>
</comment>
<keyword evidence="5 7" id="KW-0175">Coiled coil</keyword>
<feature type="compositionally biased region" description="Polar residues" evidence="8">
    <location>
        <begin position="612"/>
        <end position="623"/>
    </location>
</feature>
<dbReference type="InterPro" id="IPR009768">
    <property type="entry name" value="MAP70"/>
</dbReference>
<feature type="region of interest" description="Disordered" evidence="8">
    <location>
        <begin position="432"/>
        <end position="623"/>
    </location>
</feature>
<dbReference type="GO" id="GO:0008017">
    <property type="term" value="F:microtubule binding"/>
    <property type="evidence" value="ECO:0007669"/>
    <property type="project" value="InterPro"/>
</dbReference>
<dbReference type="STRING" id="4572.M8A961"/>
<name>M8A961_TRIUA</name>
<dbReference type="PANTHER" id="PTHR31246:SF5">
    <property type="entry name" value="MICROTUBULE-ASSOCIATED PROTEIN 70-5"/>
    <property type="match status" value="1"/>
</dbReference>
<evidence type="ECO:0000256" key="8">
    <source>
        <dbReference type="SAM" id="MobiDB-lite"/>
    </source>
</evidence>
<reference evidence="9" key="1">
    <citation type="journal article" date="2013" name="Nature">
        <title>Draft genome of the wheat A-genome progenitor Triticum urartu.</title>
        <authorList>
            <person name="Ling H.Q."/>
            <person name="Zhao S."/>
            <person name="Liu D."/>
            <person name="Wang J."/>
            <person name="Sun H."/>
            <person name="Zhang C."/>
            <person name="Fan H."/>
            <person name="Li D."/>
            <person name="Dong L."/>
            <person name="Tao Y."/>
            <person name="Gao C."/>
            <person name="Wu H."/>
            <person name="Li Y."/>
            <person name="Cui Y."/>
            <person name="Guo X."/>
            <person name="Zheng S."/>
            <person name="Wang B."/>
            <person name="Yu K."/>
            <person name="Liang Q."/>
            <person name="Yang W."/>
            <person name="Lou X."/>
            <person name="Chen J."/>
            <person name="Feng M."/>
            <person name="Jian J."/>
            <person name="Zhang X."/>
            <person name="Luo G."/>
            <person name="Jiang Y."/>
            <person name="Liu J."/>
            <person name="Wang Z."/>
            <person name="Sha Y."/>
            <person name="Zhang B."/>
            <person name="Wu H."/>
            <person name="Tang D."/>
            <person name="Shen Q."/>
            <person name="Xue P."/>
            <person name="Zou S."/>
            <person name="Wang X."/>
            <person name="Liu X."/>
            <person name="Wang F."/>
            <person name="Yang Y."/>
            <person name="An X."/>
            <person name="Dong Z."/>
            <person name="Zhang K."/>
            <person name="Zhang X."/>
            <person name="Luo M.C."/>
            <person name="Dvorak J."/>
            <person name="Tong Y."/>
            <person name="Wang J."/>
            <person name="Yang H."/>
            <person name="Li Z."/>
            <person name="Wang D."/>
            <person name="Zhang A."/>
            <person name="Wang J."/>
        </authorList>
    </citation>
    <scope>NUCLEOTIDE SEQUENCE</scope>
</reference>
<dbReference type="eggNOG" id="ENOG502QS8R">
    <property type="taxonomic scope" value="Eukaryota"/>
</dbReference>